<dbReference type="PANTHER" id="PTHR23079:SF55">
    <property type="entry name" value="RNA-DIRECTED RNA POLYMERASE"/>
    <property type="match status" value="1"/>
</dbReference>
<keyword evidence="1" id="KW-0548">Nucleotidyltransferase</keyword>
<keyword evidence="1" id="KW-0808">Transferase</keyword>
<sequence>MKAVDQLDEDNAMDVDNVEGDVVISDSDADDAGPEYPPARPKPAAPAHVHQPSLASTSTSAFTSSSSSSVLTSVSSATATRRMAMPPPPMSVSAGVGRRAPPGVVAEASMASVTTVDTRPPTPLFGDGGMMSSMSSIGSGVLATSIPSARLPSGNNVDALRAAVEPKRTPLSLGYQSVLPLPKLSAIFQTPADDLTGALVVAHNKMAQALMDEHQIAWGVQYEIARGSFQGNNEKVAGQVRSLMLTRQPKNSENAIWREYDREQVAIEENQGRGNGLMGEHMGELNWYGGKIQQILRIYIPDSKTPLRDGPAGSTRAATAVQLRICIEKSEMRRSHYFARAFGSRRWLQVRVSETHLKEHFVEIKKFVSRPLVLLGRVFLPFHAKDENSIYYVEVEKDWERVPQAWGGDLFRKTYREILDWHNPMEFNYDQAIAKWSTRNTLGFSDTVPVVEFAEENMYLIDDLYSTTYVPGTKAEADQIMTDGCGFINVSAMTLLARTMGYDSTPSAVQGRVAGAKGVWILHPYDHDMKSPPKIWIRKSQNKINLKGLDRAHRIFNLCGPARHAGRCSLSLQSILNLSHNGAPNEVFVELLEEGLKEDIAPLFDWSQPERLWYALAKAGNVTASRAQRIMGNNNGRALGLQGRSFEKETVSTAGLNEEETEDDAEAKGGWTGRKEPSGQPTGVFESGLEMLQAGFHPKHCKPLWSSVRSAVKLQVEKAAETPKLPVNQSTTALIVPDPFGELEENEVYFRPSVPFLDPESGLRIWLLDGKIVIGRYPLRLACDAQKVTAVDNPKYSSYVDVLVVSTKGSRSAANFLSGGDYDGDEVFIIWDKRVVNNFHSKPFVPEPAKFKETYFEYKAGATRKVKEYCQSYTWDRTLPLGTRKAPKDNIYDIILLSVSENKFGLYSKFHDNAVWAHGLAHPMSVCLGYIFTTLLDASKTGLRIKDKVFSDHSTKYSGPHMWTDEAREKSYALRRDANLPKEFVISCILRAGKVQRDKFLHEFERLEIAHTSNDADVILPYDQINAYAHEKVSAKDDTVYVRALWQKELALLRTHVQNCLVKWSESFSDPAPATTRNKKGKPLPKPKDDPVQLLATEFSSFPAEIQTLKFCDVKELAASFAYRFKPQFALAMAFREVCTVKAQAASGGIAPSARKFDLAKSISSSLHRALGRQADEEDDV</sequence>
<feature type="region of interest" description="Disordered" evidence="2">
    <location>
        <begin position="1"/>
        <end position="70"/>
    </location>
</feature>
<organism evidence="4 5">
    <name type="scientific">Hohenbuehelia grisea</name>
    <dbReference type="NCBI Taxonomy" id="104357"/>
    <lineage>
        <taxon>Eukaryota</taxon>
        <taxon>Fungi</taxon>
        <taxon>Dikarya</taxon>
        <taxon>Basidiomycota</taxon>
        <taxon>Agaricomycotina</taxon>
        <taxon>Agaricomycetes</taxon>
        <taxon>Agaricomycetidae</taxon>
        <taxon>Agaricales</taxon>
        <taxon>Pleurotineae</taxon>
        <taxon>Pleurotaceae</taxon>
        <taxon>Hohenbuehelia</taxon>
    </lineage>
</organism>
<dbReference type="EC" id="2.7.7.48" evidence="1"/>
<keyword evidence="1" id="KW-0694">RNA-binding</keyword>
<feature type="compositionally biased region" description="Low complexity" evidence="2">
    <location>
        <begin position="53"/>
        <end position="70"/>
    </location>
</feature>
<comment type="caution">
    <text evidence="4">The sequence shown here is derived from an EMBL/GenBank/DDBJ whole genome shotgun (WGS) entry which is preliminary data.</text>
</comment>
<name>A0ABR3J988_9AGAR</name>
<gene>
    <name evidence="4" type="ORF">HGRIS_008673</name>
</gene>
<evidence type="ECO:0000313" key="4">
    <source>
        <dbReference type="EMBL" id="KAL0952028.1"/>
    </source>
</evidence>
<feature type="region of interest" description="Disordered" evidence="2">
    <location>
        <begin position="1069"/>
        <end position="1088"/>
    </location>
</feature>
<dbReference type="InterPro" id="IPR007855">
    <property type="entry name" value="RDRP"/>
</dbReference>
<evidence type="ECO:0000256" key="2">
    <source>
        <dbReference type="SAM" id="MobiDB-lite"/>
    </source>
</evidence>
<proteinExistence type="inferred from homology"/>
<dbReference type="Pfam" id="PF05183">
    <property type="entry name" value="RdRP"/>
    <property type="match status" value="1"/>
</dbReference>
<evidence type="ECO:0000256" key="1">
    <source>
        <dbReference type="RuleBase" id="RU363098"/>
    </source>
</evidence>
<feature type="compositionally biased region" description="Acidic residues" evidence="2">
    <location>
        <begin position="1"/>
        <end position="19"/>
    </location>
</feature>
<feature type="compositionally biased region" description="Pro residues" evidence="2">
    <location>
        <begin position="35"/>
        <end position="44"/>
    </location>
</feature>
<reference evidence="5" key="1">
    <citation type="submission" date="2024-06" db="EMBL/GenBank/DDBJ databases">
        <title>Multi-omics analyses provide insights into the biosynthesis of the anticancer antibiotic pleurotin in Hohenbuehelia grisea.</title>
        <authorList>
            <person name="Weaver J.A."/>
            <person name="Alberti F."/>
        </authorList>
    </citation>
    <scope>NUCLEOTIDE SEQUENCE [LARGE SCALE GENOMIC DNA]</scope>
    <source>
        <strain evidence="5">T-177</strain>
    </source>
</reference>
<dbReference type="InterPro" id="IPR057596">
    <property type="entry name" value="RDRP_core"/>
</dbReference>
<keyword evidence="5" id="KW-1185">Reference proteome</keyword>
<dbReference type="PANTHER" id="PTHR23079">
    <property type="entry name" value="RNA-DEPENDENT RNA POLYMERASE"/>
    <property type="match status" value="1"/>
</dbReference>
<feature type="region of interest" description="Disordered" evidence="2">
    <location>
        <begin position="649"/>
        <end position="684"/>
    </location>
</feature>
<comment type="catalytic activity">
    <reaction evidence="1">
        <text>RNA(n) + a ribonucleoside 5'-triphosphate = RNA(n+1) + diphosphate</text>
        <dbReference type="Rhea" id="RHEA:21248"/>
        <dbReference type="Rhea" id="RHEA-COMP:14527"/>
        <dbReference type="Rhea" id="RHEA-COMP:17342"/>
        <dbReference type="ChEBI" id="CHEBI:33019"/>
        <dbReference type="ChEBI" id="CHEBI:61557"/>
        <dbReference type="ChEBI" id="CHEBI:140395"/>
        <dbReference type="EC" id="2.7.7.48"/>
    </reaction>
</comment>
<accession>A0ABR3J988</accession>
<evidence type="ECO:0000259" key="3">
    <source>
        <dbReference type="Pfam" id="PF05183"/>
    </source>
</evidence>
<feature type="domain" description="RDRP core" evidence="3">
    <location>
        <begin position="322"/>
        <end position="970"/>
    </location>
</feature>
<dbReference type="Proteomes" id="UP001556367">
    <property type="component" value="Unassembled WGS sequence"/>
</dbReference>
<feature type="region of interest" description="Disordered" evidence="2">
    <location>
        <begin position="78"/>
        <end position="97"/>
    </location>
</feature>
<comment type="similarity">
    <text evidence="1">Belongs to the RdRP family.</text>
</comment>
<dbReference type="EMBL" id="JASNQZ010000011">
    <property type="protein sequence ID" value="KAL0952028.1"/>
    <property type="molecule type" value="Genomic_DNA"/>
</dbReference>
<keyword evidence="1" id="KW-0696">RNA-directed RNA polymerase</keyword>
<evidence type="ECO:0000313" key="5">
    <source>
        <dbReference type="Proteomes" id="UP001556367"/>
    </source>
</evidence>
<protein>
    <recommendedName>
        <fullName evidence="1">RNA-dependent RNA polymerase</fullName>
        <ecNumber evidence="1">2.7.7.48</ecNumber>
    </recommendedName>
</protein>